<evidence type="ECO:0000256" key="2">
    <source>
        <dbReference type="ARBA" id="ARBA00006100"/>
    </source>
</evidence>
<keyword evidence="6 10" id="KW-0479">Metal-binding</keyword>
<dbReference type="Gene3D" id="3.20.20.70">
    <property type="entry name" value="Aldolase class I"/>
    <property type="match status" value="1"/>
</dbReference>
<evidence type="ECO:0000313" key="13">
    <source>
        <dbReference type="Proteomes" id="UP000019112"/>
    </source>
</evidence>
<dbReference type="InterPro" id="IPR013785">
    <property type="entry name" value="Aldolase_TIM"/>
</dbReference>
<evidence type="ECO:0000256" key="3">
    <source>
        <dbReference type="ARBA" id="ARBA00017228"/>
    </source>
</evidence>
<dbReference type="CDD" id="cd01335">
    <property type="entry name" value="Radical_SAM"/>
    <property type="match status" value="1"/>
</dbReference>
<dbReference type="InterPro" id="IPR034505">
    <property type="entry name" value="Coproporphyrinogen-III_oxidase"/>
</dbReference>
<dbReference type="PANTHER" id="PTHR13932">
    <property type="entry name" value="COPROPORPHYRINIGEN III OXIDASE"/>
    <property type="match status" value="1"/>
</dbReference>
<dbReference type="InterPro" id="IPR006638">
    <property type="entry name" value="Elp3/MiaA/NifB-like_rSAM"/>
</dbReference>
<keyword evidence="5 10" id="KW-0949">S-adenosyl-L-methionine</keyword>
<evidence type="ECO:0000256" key="5">
    <source>
        <dbReference type="ARBA" id="ARBA00022691"/>
    </source>
</evidence>
<dbReference type="SFLD" id="SFLDS00029">
    <property type="entry name" value="Radical_SAM"/>
    <property type="match status" value="1"/>
</dbReference>
<dbReference type="RefSeq" id="WP_021826881.1">
    <property type="nucleotide sequence ID" value="NZ_AWTR02000065.1"/>
</dbReference>
<evidence type="ECO:0000256" key="1">
    <source>
        <dbReference type="ARBA" id="ARBA00001966"/>
    </source>
</evidence>
<proteinExistence type="inferred from homology"/>
<comment type="subcellular location">
    <subcellularLocation>
        <location evidence="10">Cytoplasm</location>
    </subcellularLocation>
</comment>
<keyword evidence="7 10" id="KW-0408">Iron</keyword>
<comment type="caution">
    <text evidence="12">The sequence shown here is derived from an EMBL/GenBank/DDBJ whole genome shotgun (WGS) entry which is preliminary data.</text>
</comment>
<sequence>MKNLALYLHWPFCMTLCPYCDFSRGIWSNAPTQDPKIWLAAYENELSYWRQRLGPRTITSLFFGGGTPSLMPLPLLEGILKCICSLFEVSLSDIEVTLEMNPTEFEAEKLGSIVELGINRISVGVQSFQASVLTFLGRKHSVQDVKKVLSWLKEHNIRFSFDLIYAHIYHNDLKNWQKELKEALLWAGTHISLYQLTLEKGTPFYNASFKGKKLTVDSSCAADLYLWTHHYLENLGWKGYEISNYARSEEYCFHNLTYWRYQDYLGIGAGAHSRLTLDHSIKYAVSNEQNSAIWLEACTHKASAIKQSTPLTLEDCFKERLLMGLRLAEGIRLDLPISSKLSLKIQQLKDAEYVKEIDSFFRLTIEGRLRLDEILHFLLD</sequence>
<evidence type="ECO:0000256" key="9">
    <source>
        <dbReference type="ARBA" id="ARBA00023186"/>
    </source>
</evidence>
<comment type="function">
    <text evidence="10">Probably acts as a heme chaperone, transferring heme to an unknown acceptor. Binds one molecule of heme per monomer, possibly covalently. Binds 1 [4Fe-4S] cluster. The cluster is coordinated with 3 cysteines and an exchangeable S-adenosyl-L-methionine.</text>
</comment>
<dbReference type="InterPro" id="IPR007197">
    <property type="entry name" value="rSAM"/>
</dbReference>
<dbReference type="GO" id="GO:0046872">
    <property type="term" value="F:metal ion binding"/>
    <property type="evidence" value="ECO:0007669"/>
    <property type="project" value="UniProtKB-UniRule"/>
</dbReference>
<dbReference type="PROSITE" id="PS51918">
    <property type="entry name" value="RADICAL_SAM"/>
    <property type="match status" value="1"/>
</dbReference>
<comment type="cofactor">
    <cofactor evidence="1">
        <name>[4Fe-4S] cluster</name>
        <dbReference type="ChEBI" id="CHEBI:49883"/>
    </cofactor>
</comment>
<gene>
    <name evidence="12" type="ORF">P618_200722</name>
</gene>
<dbReference type="OrthoDB" id="9808022at2"/>
<keyword evidence="13" id="KW-1185">Reference proteome</keyword>
<dbReference type="NCBIfam" id="TIGR00539">
    <property type="entry name" value="hemN_rel"/>
    <property type="match status" value="1"/>
</dbReference>
<dbReference type="GO" id="GO:0005737">
    <property type="term" value="C:cytoplasm"/>
    <property type="evidence" value="ECO:0007669"/>
    <property type="project" value="UniProtKB-SubCell"/>
</dbReference>
<evidence type="ECO:0000313" key="12">
    <source>
        <dbReference type="EMBL" id="ETZ07094.1"/>
    </source>
</evidence>
<dbReference type="GO" id="GO:0004109">
    <property type="term" value="F:coproporphyrinogen oxidase activity"/>
    <property type="evidence" value="ECO:0007669"/>
    <property type="project" value="InterPro"/>
</dbReference>
<accession>W6TEE9</accession>
<dbReference type="eggNOG" id="COG0635">
    <property type="taxonomic scope" value="Bacteria"/>
</dbReference>
<dbReference type="InterPro" id="IPR058240">
    <property type="entry name" value="rSAM_sf"/>
</dbReference>
<evidence type="ECO:0000256" key="8">
    <source>
        <dbReference type="ARBA" id="ARBA00023014"/>
    </source>
</evidence>
<evidence type="ECO:0000256" key="10">
    <source>
        <dbReference type="RuleBase" id="RU364116"/>
    </source>
</evidence>
<dbReference type="EMBL" id="AWTR02000065">
    <property type="protein sequence ID" value="ETZ07094.1"/>
    <property type="molecule type" value="Genomic_DNA"/>
</dbReference>
<dbReference type="SFLD" id="SFLDF00288">
    <property type="entry name" value="HemN-like__clustered_with_nucl"/>
    <property type="match status" value="1"/>
</dbReference>
<dbReference type="GO" id="GO:0006779">
    <property type="term" value="P:porphyrin-containing compound biosynthetic process"/>
    <property type="evidence" value="ECO:0007669"/>
    <property type="project" value="InterPro"/>
</dbReference>
<reference evidence="12 13" key="1">
    <citation type="journal article" date="2014" name="FEMS Microbiol. Lett.">
        <title>Draft genome sequences of three Holospora species (Holospora obtusa, Holospora undulata, and Holospora elegans), endonuclear symbiotic bacteria of the ciliate Paramecium caudatum.</title>
        <authorList>
            <person name="Dohra H."/>
            <person name="Tanaka K."/>
            <person name="Suzuki T."/>
            <person name="Fujishima M."/>
            <person name="Suzuki H."/>
        </authorList>
    </citation>
    <scope>NUCLEOTIDE SEQUENCE [LARGE SCALE GENOMIC DNA]</scope>
    <source>
        <strain evidence="12 13">F1</strain>
    </source>
</reference>
<dbReference type="SUPFAM" id="SSF102114">
    <property type="entry name" value="Radical SAM enzymes"/>
    <property type="match status" value="1"/>
</dbReference>
<dbReference type="SFLD" id="SFLDG01065">
    <property type="entry name" value="anaerobic_coproporphyrinogen-I"/>
    <property type="match status" value="1"/>
</dbReference>
<evidence type="ECO:0000256" key="7">
    <source>
        <dbReference type="ARBA" id="ARBA00023004"/>
    </source>
</evidence>
<comment type="similarity">
    <text evidence="2">Belongs to the anaerobic coproporphyrinogen-III oxidase family. HemW subfamily.</text>
</comment>
<evidence type="ECO:0000259" key="11">
    <source>
        <dbReference type="PROSITE" id="PS51918"/>
    </source>
</evidence>
<dbReference type="AlphaFoldDB" id="W6TEE9"/>
<evidence type="ECO:0000256" key="6">
    <source>
        <dbReference type="ARBA" id="ARBA00022723"/>
    </source>
</evidence>
<name>W6TEE9_HOLOB</name>
<protein>
    <recommendedName>
        <fullName evidence="3 10">Heme chaperone HemW</fullName>
    </recommendedName>
</protein>
<dbReference type="STRING" id="1399147.P618_200722"/>
<keyword evidence="8 10" id="KW-0411">Iron-sulfur</keyword>
<dbReference type="Pfam" id="PF04055">
    <property type="entry name" value="Radical_SAM"/>
    <property type="match status" value="1"/>
</dbReference>
<keyword evidence="10" id="KW-0963">Cytoplasm</keyword>
<dbReference type="Proteomes" id="UP000019112">
    <property type="component" value="Unassembled WGS sequence"/>
</dbReference>
<dbReference type="SFLD" id="SFLDF00562">
    <property type="entry name" value="HemN-like__clustered_with_heat"/>
    <property type="match status" value="1"/>
</dbReference>
<dbReference type="SMART" id="SM00729">
    <property type="entry name" value="Elp3"/>
    <property type="match status" value="1"/>
</dbReference>
<feature type="domain" description="Radical SAM core" evidence="11">
    <location>
        <begin position="1"/>
        <end position="235"/>
    </location>
</feature>
<keyword evidence="10" id="KW-0004">4Fe-4S</keyword>
<dbReference type="GO" id="GO:0051539">
    <property type="term" value="F:4 iron, 4 sulfur cluster binding"/>
    <property type="evidence" value="ECO:0007669"/>
    <property type="project" value="UniProtKB-UniRule"/>
</dbReference>
<organism evidence="12 13">
    <name type="scientific">Holospora obtusa F1</name>
    <dbReference type="NCBI Taxonomy" id="1399147"/>
    <lineage>
        <taxon>Bacteria</taxon>
        <taxon>Pseudomonadati</taxon>
        <taxon>Pseudomonadota</taxon>
        <taxon>Alphaproteobacteria</taxon>
        <taxon>Holosporales</taxon>
        <taxon>Holosporaceae</taxon>
        <taxon>Holospora</taxon>
    </lineage>
</organism>
<dbReference type="InterPro" id="IPR004559">
    <property type="entry name" value="HemW-like"/>
</dbReference>
<keyword evidence="4 10" id="KW-0349">Heme</keyword>
<dbReference type="PANTHER" id="PTHR13932:SF5">
    <property type="entry name" value="RADICAL S-ADENOSYL METHIONINE DOMAIN-CONTAINING PROTEIN 1, MITOCHONDRIAL"/>
    <property type="match status" value="1"/>
</dbReference>
<keyword evidence="9 10" id="KW-0143">Chaperone</keyword>
<evidence type="ECO:0000256" key="4">
    <source>
        <dbReference type="ARBA" id="ARBA00022617"/>
    </source>
</evidence>